<proteinExistence type="predicted"/>
<evidence type="ECO:0008006" key="2">
    <source>
        <dbReference type="Google" id="ProtNLM"/>
    </source>
</evidence>
<reference evidence="1" key="1">
    <citation type="submission" date="2018-05" db="EMBL/GenBank/DDBJ databases">
        <authorList>
            <person name="Lanie J.A."/>
            <person name="Ng W.-L."/>
            <person name="Kazmierczak K.M."/>
            <person name="Andrzejewski T.M."/>
            <person name="Davidsen T.M."/>
            <person name="Wayne K.J."/>
            <person name="Tettelin H."/>
            <person name="Glass J.I."/>
            <person name="Rusch D."/>
            <person name="Podicherti R."/>
            <person name="Tsui H.-C.T."/>
            <person name="Winkler M.E."/>
        </authorList>
    </citation>
    <scope>NUCLEOTIDE SEQUENCE</scope>
</reference>
<name>A0A383DRL0_9ZZZZ</name>
<sequence length="136" mass="15169">MKKILALILALTATSAFADVSGGVTLASDYFFRGVSQTQGDSAVQWNLEAEKNGVYGGTWGSQVDFGGDASIEYDFYSGYRWANDAVGLDVGVIQYNYNNQIDSVEEWYGVLAYKMVSFGYWRDMDNKDLDYKQVD</sequence>
<dbReference type="AlphaFoldDB" id="A0A383DRL0"/>
<dbReference type="Pfam" id="PF09694">
    <property type="entry name" value="Gcw_chp"/>
    <property type="match status" value="1"/>
</dbReference>
<gene>
    <name evidence="1" type="ORF">METZ01_LOCUS500010</name>
</gene>
<protein>
    <recommendedName>
        <fullName evidence="2">Outer membrane protein beta-barrel domain-containing protein</fullName>
    </recommendedName>
</protein>
<dbReference type="NCBIfam" id="TIGR02001">
    <property type="entry name" value="gcw_chp"/>
    <property type="match status" value="1"/>
</dbReference>
<feature type="non-terminal residue" evidence="1">
    <location>
        <position position="136"/>
    </location>
</feature>
<dbReference type="InterPro" id="IPR010239">
    <property type="entry name" value="CHP02001"/>
</dbReference>
<accession>A0A383DRL0</accession>
<organism evidence="1">
    <name type="scientific">marine metagenome</name>
    <dbReference type="NCBI Taxonomy" id="408172"/>
    <lineage>
        <taxon>unclassified sequences</taxon>
        <taxon>metagenomes</taxon>
        <taxon>ecological metagenomes</taxon>
    </lineage>
</organism>
<dbReference type="EMBL" id="UINC01219610">
    <property type="protein sequence ID" value="SVE47156.1"/>
    <property type="molecule type" value="Genomic_DNA"/>
</dbReference>
<evidence type="ECO:0000313" key="1">
    <source>
        <dbReference type="EMBL" id="SVE47156.1"/>
    </source>
</evidence>